<sequence>MSHVRIFCLNGPINSGKSTVGRHLAALLPGATFVEGDDHDAQDAPDLPTRVTAALLRIETLIARAGGDLVIAYPLRDIDHARVLAAAKKRGATLFVVTLAPPIAVTLGNRGARELTAGERTRIHEMFDEGYAARNFSDLVIDNSGTSAEQCAQTIARHFHLI</sequence>
<evidence type="ECO:0000313" key="3">
    <source>
        <dbReference type="Proteomes" id="UP000035086"/>
    </source>
</evidence>
<evidence type="ECO:0000313" key="1">
    <source>
        <dbReference type="EMBL" id="AJC21001.1"/>
    </source>
</evidence>
<organism evidence="2 4">
    <name type="scientific">Pandoraea pulmonicola</name>
    <dbReference type="NCBI Taxonomy" id="93221"/>
    <lineage>
        <taxon>Bacteria</taxon>
        <taxon>Pseudomonadati</taxon>
        <taxon>Pseudomonadota</taxon>
        <taxon>Betaproteobacteria</taxon>
        <taxon>Burkholderiales</taxon>
        <taxon>Burkholderiaceae</taxon>
        <taxon>Pandoraea</taxon>
    </lineage>
</organism>
<dbReference type="Proteomes" id="UP000254589">
    <property type="component" value="Unassembled WGS sequence"/>
</dbReference>
<proteinExistence type="predicted"/>
<dbReference type="Proteomes" id="UP000035086">
    <property type="component" value="Chromosome"/>
</dbReference>
<dbReference type="AlphaFoldDB" id="A0AAJ5D088"/>
<accession>A0AAJ5D088</accession>
<dbReference type="KEGG" id="ppul:RO07_11935"/>
<dbReference type="EMBL" id="UGSJ01000001">
    <property type="protein sequence ID" value="SUA90382.1"/>
    <property type="molecule type" value="Genomic_DNA"/>
</dbReference>
<evidence type="ECO:0000313" key="4">
    <source>
        <dbReference type="Proteomes" id="UP000254589"/>
    </source>
</evidence>
<protein>
    <submittedName>
        <fullName evidence="2">Uncharacterized protein</fullName>
    </submittedName>
</protein>
<dbReference type="EMBL" id="CP010310">
    <property type="protein sequence ID" value="AJC21001.1"/>
    <property type="molecule type" value="Genomic_DNA"/>
</dbReference>
<name>A0AAJ5D088_PANPU</name>
<dbReference type="SUPFAM" id="SSF52540">
    <property type="entry name" value="P-loop containing nucleoside triphosphate hydrolases"/>
    <property type="match status" value="1"/>
</dbReference>
<evidence type="ECO:0000313" key="2">
    <source>
        <dbReference type="EMBL" id="SUA90382.1"/>
    </source>
</evidence>
<gene>
    <name evidence="2" type="ORF">NCTC13159_01865</name>
    <name evidence="1" type="ORF">RO07_11935</name>
</gene>
<reference evidence="2 4" key="3">
    <citation type="submission" date="2018-06" db="EMBL/GenBank/DDBJ databases">
        <authorList>
            <consortium name="Pathogen Informatics"/>
            <person name="Doyle S."/>
        </authorList>
    </citation>
    <scope>NUCLEOTIDE SEQUENCE [LARGE SCALE GENOMIC DNA]</scope>
    <source>
        <strain evidence="2 4">NCTC13159</strain>
    </source>
</reference>
<reference evidence="3" key="1">
    <citation type="submission" date="2014-12" db="EMBL/GenBank/DDBJ databases">
        <title>Complete Genome Sequencing of Pandoraea pulmonicola DSM 16583.</title>
        <authorList>
            <person name="Chan K.-G."/>
        </authorList>
    </citation>
    <scope>NUCLEOTIDE SEQUENCE [LARGE SCALE GENOMIC DNA]</scope>
    <source>
        <strain evidence="3">DSM 16583</strain>
    </source>
</reference>
<keyword evidence="3" id="KW-1185">Reference proteome</keyword>
<dbReference type="InterPro" id="IPR027417">
    <property type="entry name" value="P-loop_NTPase"/>
</dbReference>
<dbReference type="RefSeq" id="WP_039408092.1">
    <property type="nucleotide sequence ID" value="NZ_CP010310.2"/>
</dbReference>
<dbReference type="Gene3D" id="3.40.50.300">
    <property type="entry name" value="P-loop containing nucleotide triphosphate hydrolases"/>
    <property type="match status" value="1"/>
</dbReference>
<reference evidence="1" key="2">
    <citation type="submission" date="2016-11" db="EMBL/GenBank/DDBJ databases">
        <title>Complete Genome Sequencing of Pandoraea pulmonicola DSM 16583.</title>
        <authorList>
            <person name="Chan K.-G."/>
        </authorList>
    </citation>
    <scope>NUCLEOTIDE SEQUENCE</scope>
    <source>
        <strain evidence="1">DSM 16583</strain>
    </source>
</reference>